<evidence type="ECO:0000313" key="1">
    <source>
        <dbReference type="EMBL" id="MET3573762.1"/>
    </source>
</evidence>
<evidence type="ECO:0000313" key="2">
    <source>
        <dbReference type="Proteomes" id="UP001549200"/>
    </source>
</evidence>
<proteinExistence type="predicted"/>
<accession>A0ABV2G658</accession>
<dbReference type="RefSeq" id="WP_156200253.1">
    <property type="nucleotide sequence ID" value="NZ_JBEPLZ010000038.1"/>
</dbReference>
<dbReference type="EMBL" id="JBEPLZ010000038">
    <property type="protein sequence ID" value="MET3573762.1"/>
    <property type="molecule type" value="Genomic_DNA"/>
</dbReference>
<reference evidence="1 2" key="1">
    <citation type="submission" date="2024-06" db="EMBL/GenBank/DDBJ databases">
        <title>Genomic Encyclopedia of Type Strains, Phase IV (KMG-IV): sequencing the most valuable type-strain genomes for metagenomic binning, comparative biology and taxonomic classification.</title>
        <authorList>
            <person name="Goeker M."/>
        </authorList>
    </citation>
    <scope>NUCLEOTIDE SEQUENCE [LARGE SCALE GENOMIC DNA]</scope>
    <source>
        <strain evidence="1 2">DSM 19261</strain>
    </source>
</reference>
<keyword evidence="2" id="KW-1185">Reference proteome</keyword>
<organism evidence="1 2">
    <name type="scientific">Enterocloster citroniae</name>
    <dbReference type="NCBI Taxonomy" id="358743"/>
    <lineage>
        <taxon>Bacteria</taxon>
        <taxon>Bacillati</taxon>
        <taxon>Bacillota</taxon>
        <taxon>Clostridia</taxon>
        <taxon>Lachnospirales</taxon>
        <taxon>Lachnospiraceae</taxon>
        <taxon>Enterocloster</taxon>
    </lineage>
</organism>
<dbReference type="GeneID" id="93166636"/>
<sequence length="64" mass="7093">MKYLPDGKPVMEFSPGFILDGMLTPQYPEDPETGMEADLTVMRADPGTEEVAFEVGEIRKQAES</sequence>
<protein>
    <submittedName>
        <fullName evidence="1">Uncharacterized protein</fullName>
    </submittedName>
</protein>
<gene>
    <name evidence="1" type="ORF">ABID13_005430</name>
</gene>
<dbReference type="Proteomes" id="UP001549200">
    <property type="component" value="Unassembled WGS sequence"/>
</dbReference>
<comment type="caution">
    <text evidence="1">The sequence shown here is derived from an EMBL/GenBank/DDBJ whole genome shotgun (WGS) entry which is preliminary data.</text>
</comment>
<name>A0ABV2G658_9FIRM</name>